<comment type="catalytic activity">
    <reaction evidence="5">
        <text>D-xylose + NADP(+) = D-xylono-1,5-lactone + NADPH + H(+)</text>
        <dbReference type="Rhea" id="RHEA:22000"/>
        <dbReference type="ChEBI" id="CHEBI:15378"/>
        <dbReference type="ChEBI" id="CHEBI:15867"/>
        <dbReference type="ChEBI" id="CHEBI:53455"/>
        <dbReference type="ChEBI" id="CHEBI:57783"/>
        <dbReference type="ChEBI" id="CHEBI:58349"/>
        <dbReference type="EC" id="1.1.1.179"/>
    </reaction>
</comment>
<dbReference type="Gene3D" id="3.40.50.720">
    <property type="entry name" value="NAD(P)-binding Rossmann-like Domain"/>
    <property type="match status" value="1"/>
</dbReference>
<gene>
    <name evidence="7" type="ORF">PHISCL_04491</name>
</gene>
<proteinExistence type="inferred from homology"/>
<reference evidence="8" key="1">
    <citation type="submission" date="2017-02" db="EMBL/GenBank/DDBJ databases">
        <authorList>
            <person name="Tafer H."/>
            <person name="Lopandic K."/>
        </authorList>
    </citation>
    <scope>NUCLEOTIDE SEQUENCE [LARGE SCALE GENOMIC DNA]</scope>
    <source>
        <strain evidence="8">CBS 366.77</strain>
    </source>
</reference>
<evidence type="ECO:0000313" key="7">
    <source>
        <dbReference type="EMBL" id="RJE23184.1"/>
    </source>
</evidence>
<dbReference type="PANTHER" id="PTHR22604">
    <property type="entry name" value="OXIDOREDUCTASES"/>
    <property type="match status" value="1"/>
</dbReference>
<keyword evidence="8" id="KW-1185">Reference proteome</keyword>
<evidence type="ECO:0000256" key="3">
    <source>
        <dbReference type="ARBA" id="ARBA00038984"/>
    </source>
</evidence>
<sequence length="156" mass="17431">MALAVQTGTFMHQYVNSWFQFTPKKKPDALKLGVISSAQIDAAGIIHPAETHPSVILYGIASRDLKTAQHHAKQYNFAKAYGSYQDLLDDPAIEFVYISTPNAFHYEWASKALNAGKHVLCEKPFTANADEARKLIKLGREKGLVVEEAVSYLFCW</sequence>
<comment type="caution">
    <text evidence="7">The sequence shown here is derived from an EMBL/GenBank/DDBJ whole genome shotgun (WGS) entry which is preliminary data.</text>
</comment>
<feature type="domain" description="Gfo/Idh/MocA-like oxidoreductase N-terminal" evidence="6">
    <location>
        <begin position="51"/>
        <end position="146"/>
    </location>
</feature>
<evidence type="ECO:0000259" key="6">
    <source>
        <dbReference type="Pfam" id="PF01408"/>
    </source>
</evidence>
<dbReference type="AlphaFoldDB" id="A0A3A2ZV69"/>
<dbReference type="STRING" id="2070753.A0A3A2ZV69"/>
<dbReference type="Pfam" id="PF01408">
    <property type="entry name" value="GFO_IDH_MocA"/>
    <property type="match status" value="1"/>
</dbReference>
<dbReference type="InterPro" id="IPR050984">
    <property type="entry name" value="Gfo/Idh/MocA_domain"/>
</dbReference>
<dbReference type="GO" id="GO:0000166">
    <property type="term" value="F:nucleotide binding"/>
    <property type="evidence" value="ECO:0007669"/>
    <property type="project" value="InterPro"/>
</dbReference>
<protein>
    <recommendedName>
        <fullName evidence="3">D-xylose 1-dehydrogenase (NADP(+), D-xylono-1,5-lactone-forming)</fullName>
        <ecNumber evidence="3">1.1.1.179</ecNumber>
    </recommendedName>
    <alternativeName>
        <fullName evidence="4">D-xylose-NADP dehydrogenase</fullName>
    </alternativeName>
</protein>
<evidence type="ECO:0000313" key="8">
    <source>
        <dbReference type="Proteomes" id="UP000266188"/>
    </source>
</evidence>
<dbReference type="EMBL" id="MVGC01000132">
    <property type="protein sequence ID" value="RJE23184.1"/>
    <property type="molecule type" value="Genomic_DNA"/>
</dbReference>
<dbReference type="Proteomes" id="UP000266188">
    <property type="component" value="Unassembled WGS sequence"/>
</dbReference>
<keyword evidence="2" id="KW-0560">Oxidoreductase</keyword>
<dbReference type="PANTHER" id="PTHR22604:SF105">
    <property type="entry name" value="TRANS-1,2-DIHYDROBENZENE-1,2-DIOL DEHYDROGENASE"/>
    <property type="match status" value="1"/>
</dbReference>
<dbReference type="EC" id="1.1.1.179" evidence="3"/>
<evidence type="ECO:0000256" key="4">
    <source>
        <dbReference type="ARBA" id="ARBA00042988"/>
    </source>
</evidence>
<comment type="similarity">
    <text evidence="1">Belongs to the Gfo/Idh/MocA family.</text>
</comment>
<evidence type="ECO:0000256" key="2">
    <source>
        <dbReference type="ARBA" id="ARBA00023002"/>
    </source>
</evidence>
<dbReference type="OrthoDB" id="6417021at2759"/>
<name>A0A3A2ZV69_9EURO</name>
<accession>A0A3A2ZV69</accession>
<dbReference type="InterPro" id="IPR036291">
    <property type="entry name" value="NAD(P)-bd_dom_sf"/>
</dbReference>
<dbReference type="SUPFAM" id="SSF51735">
    <property type="entry name" value="NAD(P)-binding Rossmann-fold domains"/>
    <property type="match status" value="1"/>
</dbReference>
<dbReference type="GO" id="GO:0047837">
    <property type="term" value="F:D-xylose 1-dehydrogenase (NADP+) activity"/>
    <property type="evidence" value="ECO:0007669"/>
    <property type="project" value="UniProtKB-EC"/>
</dbReference>
<organism evidence="7 8">
    <name type="scientific">Aspergillus sclerotialis</name>
    <dbReference type="NCBI Taxonomy" id="2070753"/>
    <lineage>
        <taxon>Eukaryota</taxon>
        <taxon>Fungi</taxon>
        <taxon>Dikarya</taxon>
        <taxon>Ascomycota</taxon>
        <taxon>Pezizomycotina</taxon>
        <taxon>Eurotiomycetes</taxon>
        <taxon>Eurotiomycetidae</taxon>
        <taxon>Eurotiales</taxon>
        <taxon>Aspergillaceae</taxon>
        <taxon>Aspergillus</taxon>
        <taxon>Aspergillus subgen. Polypaecilum</taxon>
    </lineage>
</organism>
<dbReference type="InterPro" id="IPR000683">
    <property type="entry name" value="Gfo/Idh/MocA-like_OxRdtase_N"/>
</dbReference>
<evidence type="ECO:0000256" key="1">
    <source>
        <dbReference type="ARBA" id="ARBA00010928"/>
    </source>
</evidence>
<evidence type="ECO:0000256" key="5">
    <source>
        <dbReference type="ARBA" id="ARBA00049233"/>
    </source>
</evidence>